<dbReference type="Gene3D" id="3.90.550.10">
    <property type="entry name" value="Spore Coat Polysaccharide Biosynthesis Protein SpsA, Chain A"/>
    <property type="match status" value="1"/>
</dbReference>
<sequence length="317" mass="37051">MEKDYKEPLISICIPAYNAEKYINQTMDCLLNQTYRNLELIVVDDGSTDKTLSILKSYSDTRLAVLQNPRKNAASARNHSFLNSAGKYIVFFDADDWIPSDFIECQLKCIKSENDIVAANWGRFYRDDLSSFKSDPNVMQVNLTYEEWILAYWHTAAHITPPGRLFFSRKLVEQTPLWDESLTLNDDFQFFNELFFHCDRIIYSNSDFYYRSGIEGLSSKKSEFFYLSNYYSLKRGIELALLKYPNSENIKICCANMWQNLKYQIYPSYTKLINRVDEELAKLPSPNFKFPAGGITKILNLLFGWKLTTTLKHWLKV</sequence>
<dbReference type="CDD" id="cd00761">
    <property type="entry name" value="Glyco_tranf_GTA_type"/>
    <property type="match status" value="1"/>
</dbReference>
<gene>
    <name evidence="2" type="ORF">GCM10022246_07810</name>
</gene>
<dbReference type="RefSeq" id="WP_344765101.1">
    <property type="nucleotide sequence ID" value="NZ_BAABAK010000003.1"/>
</dbReference>
<organism evidence="2 3">
    <name type="scientific">Pedobacter ginsengiterrae</name>
    <dbReference type="NCBI Taxonomy" id="871696"/>
    <lineage>
        <taxon>Bacteria</taxon>
        <taxon>Pseudomonadati</taxon>
        <taxon>Bacteroidota</taxon>
        <taxon>Sphingobacteriia</taxon>
        <taxon>Sphingobacteriales</taxon>
        <taxon>Sphingobacteriaceae</taxon>
        <taxon>Pedobacter</taxon>
    </lineage>
</organism>
<feature type="domain" description="Glycosyltransferase 2-like" evidence="1">
    <location>
        <begin position="11"/>
        <end position="171"/>
    </location>
</feature>
<dbReference type="InterPro" id="IPR029044">
    <property type="entry name" value="Nucleotide-diphossugar_trans"/>
</dbReference>
<evidence type="ECO:0000313" key="2">
    <source>
        <dbReference type="EMBL" id="GAA3956297.1"/>
    </source>
</evidence>
<dbReference type="Proteomes" id="UP001501081">
    <property type="component" value="Unassembled WGS sequence"/>
</dbReference>
<keyword evidence="3" id="KW-1185">Reference proteome</keyword>
<reference evidence="3" key="1">
    <citation type="journal article" date="2019" name="Int. J. Syst. Evol. Microbiol.">
        <title>The Global Catalogue of Microorganisms (GCM) 10K type strain sequencing project: providing services to taxonomists for standard genome sequencing and annotation.</title>
        <authorList>
            <consortium name="The Broad Institute Genomics Platform"/>
            <consortium name="The Broad Institute Genome Sequencing Center for Infectious Disease"/>
            <person name="Wu L."/>
            <person name="Ma J."/>
        </authorList>
    </citation>
    <scope>NUCLEOTIDE SEQUENCE [LARGE SCALE GENOMIC DNA]</scope>
    <source>
        <strain evidence="3">JCM 17338</strain>
    </source>
</reference>
<accession>A0ABP7NXS0</accession>
<dbReference type="PANTHER" id="PTHR22916">
    <property type="entry name" value="GLYCOSYLTRANSFERASE"/>
    <property type="match status" value="1"/>
</dbReference>
<dbReference type="Pfam" id="PF00535">
    <property type="entry name" value="Glycos_transf_2"/>
    <property type="match status" value="1"/>
</dbReference>
<dbReference type="EMBL" id="BAABAK010000003">
    <property type="protein sequence ID" value="GAA3956297.1"/>
    <property type="molecule type" value="Genomic_DNA"/>
</dbReference>
<dbReference type="InterPro" id="IPR001173">
    <property type="entry name" value="Glyco_trans_2-like"/>
</dbReference>
<name>A0ABP7NXS0_9SPHI</name>
<evidence type="ECO:0000313" key="3">
    <source>
        <dbReference type="Proteomes" id="UP001501081"/>
    </source>
</evidence>
<protein>
    <recommendedName>
        <fullName evidence="1">Glycosyltransferase 2-like domain-containing protein</fullName>
    </recommendedName>
</protein>
<evidence type="ECO:0000259" key="1">
    <source>
        <dbReference type="Pfam" id="PF00535"/>
    </source>
</evidence>
<dbReference type="SUPFAM" id="SSF53448">
    <property type="entry name" value="Nucleotide-diphospho-sugar transferases"/>
    <property type="match status" value="1"/>
</dbReference>
<proteinExistence type="predicted"/>
<comment type="caution">
    <text evidence="2">The sequence shown here is derived from an EMBL/GenBank/DDBJ whole genome shotgun (WGS) entry which is preliminary data.</text>
</comment>